<dbReference type="Pfam" id="PF23444">
    <property type="entry name" value="DUF7127"/>
    <property type="match status" value="1"/>
</dbReference>
<dbReference type="AlphaFoldDB" id="A0A830FGJ0"/>
<name>A0A830FGJ0_9EURY</name>
<dbReference type="InterPro" id="IPR055551">
    <property type="entry name" value="DUF7127"/>
</dbReference>
<evidence type="ECO:0000313" key="2">
    <source>
        <dbReference type="Proteomes" id="UP000607197"/>
    </source>
</evidence>
<reference evidence="1" key="2">
    <citation type="submission" date="2020-09" db="EMBL/GenBank/DDBJ databases">
        <authorList>
            <person name="Sun Q."/>
            <person name="Ohkuma M."/>
        </authorList>
    </citation>
    <scope>NUCLEOTIDE SEQUENCE</scope>
    <source>
        <strain evidence="1">JCM 19596</strain>
    </source>
</reference>
<proteinExistence type="predicted"/>
<sequence>MNESHSEAVREDGGIVRRYDYTDASVVAADLGVEDGSVDVADGTAIVVATRGDTERQYEFDLPEGEAEAFINNGVVTVEVKR</sequence>
<dbReference type="Proteomes" id="UP000607197">
    <property type="component" value="Unassembled WGS sequence"/>
</dbReference>
<evidence type="ECO:0000313" key="1">
    <source>
        <dbReference type="EMBL" id="GGL53459.1"/>
    </source>
</evidence>
<dbReference type="OrthoDB" id="304071at2157"/>
<comment type="caution">
    <text evidence="1">The sequence shown here is derived from an EMBL/GenBank/DDBJ whole genome shotgun (WGS) entry which is preliminary data.</text>
</comment>
<dbReference type="RefSeq" id="WP_188976364.1">
    <property type="nucleotide sequence ID" value="NZ_BMPG01000001.1"/>
</dbReference>
<keyword evidence="2" id="KW-1185">Reference proteome</keyword>
<accession>A0A830FGJ0</accession>
<gene>
    <name evidence="1" type="ORF">GCM10009039_09570</name>
</gene>
<protein>
    <recommendedName>
        <fullName evidence="3">Hsp20/alpha crystallin family protein</fullName>
    </recommendedName>
</protein>
<organism evidence="1 2">
    <name type="scientific">Halocalculus aciditolerans</name>
    <dbReference type="NCBI Taxonomy" id="1383812"/>
    <lineage>
        <taxon>Archaea</taxon>
        <taxon>Methanobacteriati</taxon>
        <taxon>Methanobacteriota</taxon>
        <taxon>Stenosarchaea group</taxon>
        <taxon>Halobacteria</taxon>
        <taxon>Halobacteriales</taxon>
        <taxon>Halobacteriaceae</taxon>
        <taxon>Halocalculus</taxon>
    </lineage>
</organism>
<dbReference type="EMBL" id="BMPG01000001">
    <property type="protein sequence ID" value="GGL53459.1"/>
    <property type="molecule type" value="Genomic_DNA"/>
</dbReference>
<reference evidence="1" key="1">
    <citation type="journal article" date="2014" name="Int. J. Syst. Evol. Microbiol.">
        <title>Complete genome sequence of Corynebacterium casei LMG S-19264T (=DSM 44701T), isolated from a smear-ripened cheese.</title>
        <authorList>
            <consortium name="US DOE Joint Genome Institute (JGI-PGF)"/>
            <person name="Walter F."/>
            <person name="Albersmeier A."/>
            <person name="Kalinowski J."/>
            <person name="Ruckert C."/>
        </authorList>
    </citation>
    <scope>NUCLEOTIDE SEQUENCE</scope>
    <source>
        <strain evidence="1">JCM 19596</strain>
    </source>
</reference>
<evidence type="ECO:0008006" key="3">
    <source>
        <dbReference type="Google" id="ProtNLM"/>
    </source>
</evidence>